<dbReference type="EC" id="3.4.21.89" evidence="4 7"/>
<evidence type="ECO:0000313" key="9">
    <source>
        <dbReference type="EMBL" id="PTQ57750.1"/>
    </source>
</evidence>
<dbReference type="InterPro" id="IPR036286">
    <property type="entry name" value="LexA/Signal_pep-like_sf"/>
</dbReference>
<comment type="catalytic activity">
    <reaction evidence="1 7">
        <text>Cleavage of hydrophobic, N-terminal signal or leader sequences from secreted and periplasmic proteins.</text>
        <dbReference type="EC" id="3.4.21.89"/>
    </reaction>
</comment>
<dbReference type="PANTHER" id="PTHR43390">
    <property type="entry name" value="SIGNAL PEPTIDASE I"/>
    <property type="match status" value="1"/>
</dbReference>
<dbReference type="NCBIfam" id="TIGR02227">
    <property type="entry name" value="sigpep_I_bact"/>
    <property type="match status" value="1"/>
</dbReference>
<comment type="similarity">
    <text evidence="3 7">Belongs to the peptidase S26 family.</text>
</comment>
<evidence type="ECO:0000256" key="1">
    <source>
        <dbReference type="ARBA" id="ARBA00000677"/>
    </source>
</evidence>
<protein>
    <recommendedName>
        <fullName evidence="4 7">Signal peptidase I</fullName>
        <ecNumber evidence="4 7">3.4.21.89</ecNumber>
    </recommendedName>
</protein>
<feature type="transmembrane region" description="Helical" evidence="7">
    <location>
        <begin position="56"/>
        <end position="76"/>
    </location>
</feature>
<organism evidence="9 10">
    <name type="scientific">Candidatus Carbonibacillus altaicus</name>
    <dbReference type="NCBI Taxonomy" id="2163959"/>
    <lineage>
        <taxon>Bacteria</taxon>
        <taxon>Bacillati</taxon>
        <taxon>Bacillota</taxon>
        <taxon>Bacilli</taxon>
        <taxon>Bacillales</taxon>
        <taxon>Candidatus Carbonibacillus</taxon>
    </lineage>
</organism>
<dbReference type="GO" id="GO:0004252">
    <property type="term" value="F:serine-type endopeptidase activity"/>
    <property type="evidence" value="ECO:0007669"/>
    <property type="project" value="InterPro"/>
</dbReference>
<evidence type="ECO:0000256" key="6">
    <source>
        <dbReference type="PIRSR" id="PIRSR600223-1"/>
    </source>
</evidence>
<accession>A0A2R6Y4Y7</accession>
<evidence type="ECO:0000256" key="2">
    <source>
        <dbReference type="ARBA" id="ARBA00004401"/>
    </source>
</evidence>
<feature type="domain" description="Peptidase S26" evidence="8">
    <location>
        <begin position="54"/>
        <end position="222"/>
    </location>
</feature>
<evidence type="ECO:0000259" key="8">
    <source>
        <dbReference type="Pfam" id="PF10502"/>
    </source>
</evidence>
<dbReference type="SUPFAM" id="SSF51306">
    <property type="entry name" value="LexA/Signal peptidase"/>
    <property type="match status" value="1"/>
</dbReference>
<dbReference type="Pfam" id="PF10502">
    <property type="entry name" value="Peptidase_S26"/>
    <property type="match status" value="1"/>
</dbReference>
<evidence type="ECO:0000256" key="4">
    <source>
        <dbReference type="ARBA" id="ARBA00013208"/>
    </source>
</evidence>
<dbReference type="PRINTS" id="PR00727">
    <property type="entry name" value="LEADERPTASE"/>
</dbReference>
<keyword evidence="7" id="KW-0645">Protease</keyword>
<dbReference type="GO" id="GO:0006465">
    <property type="term" value="P:signal peptide processing"/>
    <property type="evidence" value="ECO:0007669"/>
    <property type="project" value="InterPro"/>
</dbReference>
<evidence type="ECO:0000256" key="3">
    <source>
        <dbReference type="ARBA" id="ARBA00009370"/>
    </source>
</evidence>
<dbReference type="AlphaFoldDB" id="A0A2R6Y4Y7"/>
<dbReference type="InterPro" id="IPR000223">
    <property type="entry name" value="Pept_S26A_signal_pept_1"/>
</dbReference>
<dbReference type="Proteomes" id="UP000244338">
    <property type="component" value="Unassembled WGS sequence"/>
</dbReference>
<comment type="caution">
    <text evidence="9">The sequence shown here is derived from an EMBL/GenBank/DDBJ whole genome shotgun (WGS) entry which is preliminary data.</text>
</comment>
<dbReference type="InterPro" id="IPR019533">
    <property type="entry name" value="Peptidase_S26"/>
</dbReference>
<evidence type="ECO:0000313" key="10">
    <source>
        <dbReference type="Proteomes" id="UP000244338"/>
    </source>
</evidence>
<proteinExistence type="inferred from homology"/>
<keyword evidence="7" id="KW-1133">Transmembrane helix</keyword>
<evidence type="ECO:0000256" key="5">
    <source>
        <dbReference type="ARBA" id="ARBA00022801"/>
    </source>
</evidence>
<keyword evidence="7" id="KW-0472">Membrane</keyword>
<evidence type="ECO:0000256" key="7">
    <source>
        <dbReference type="RuleBase" id="RU362042"/>
    </source>
</evidence>
<dbReference type="GO" id="GO:0009003">
    <property type="term" value="F:signal peptidase activity"/>
    <property type="evidence" value="ECO:0007669"/>
    <property type="project" value="UniProtKB-EC"/>
</dbReference>
<sequence>MEDHTLERKQVNEARYTDTSGESVEVIASNDEGVHASKEVETPPRRRTMLQEAWDWTKAIVIALFLAYLIRTFVFAPTIVDGESMLDTLHNHERLIVNKMIYYFTTPKHGDIIVFHATENKDFIKRVIAVGGDHVEMKNDTLYINGEVVPEPYLDSMKKQFEQELALAHSAPLPFTEDFTIDAVPPGTVFVLGDNRRNSTDSRMLGPIPLDRVVGRAEVTFWPLDRMRMLHP</sequence>
<dbReference type="CDD" id="cd06530">
    <property type="entry name" value="S26_SPase_I"/>
    <property type="match status" value="1"/>
</dbReference>
<gene>
    <name evidence="9" type="ORF">BSOLF_0945</name>
</gene>
<reference evidence="10" key="1">
    <citation type="journal article" date="2018" name="Sci. Rep.">
        <title>Lignite coal burning seam in the remote Altai Mountains harbors a hydrogen-driven thermophilic microbial community.</title>
        <authorList>
            <person name="Kadnikov V.V."/>
            <person name="Mardanov A.V."/>
            <person name="Ivasenko D.A."/>
            <person name="Antsiferov D.V."/>
            <person name="Beletsky A.V."/>
            <person name="Karnachuk O.V."/>
            <person name="Ravin N.V."/>
        </authorList>
    </citation>
    <scope>NUCLEOTIDE SEQUENCE [LARGE SCALE GENOMIC DNA]</scope>
</reference>
<comment type="subcellular location">
    <subcellularLocation>
        <location evidence="2">Cell membrane</location>
        <topology evidence="2">Single-pass type II membrane protein</topology>
    </subcellularLocation>
    <subcellularLocation>
        <location evidence="7">Membrane</location>
        <topology evidence="7">Single-pass type II membrane protein</topology>
    </subcellularLocation>
</comment>
<dbReference type="PROSITE" id="PS00761">
    <property type="entry name" value="SPASE_I_3"/>
    <property type="match status" value="1"/>
</dbReference>
<feature type="active site" evidence="6">
    <location>
        <position position="125"/>
    </location>
</feature>
<dbReference type="PANTHER" id="PTHR43390:SF1">
    <property type="entry name" value="CHLOROPLAST PROCESSING PEPTIDASE"/>
    <property type="match status" value="1"/>
</dbReference>
<dbReference type="PROSITE" id="PS00760">
    <property type="entry name" value="SPASE_I_2"/>
    <property type="match status" value="1"/>
</dbReference>
<keyword evidence="5 7" id="KW-0378">Hydrolase</keyword>
<dbReference type="InterPro" id="IPR019757">
    <property type="entry name" value="Pept_S26A_signal_pept_1_Lys-AS"/>
</dbReference>
<dbReference type="EMBL" id="PEBX01000003">
    <property type="protein sequence ID" value="PTQ57750.1"/>
    <property type="molecule type" value="Genomic_DNA"/>
</dbReference>
<keyword evidence="7" id="KW-0812">Transmembrane</keyword>
<name>A0A2R6Y4Y7_9BACL</name>
<dbReference type="InterPro" id="IPR019758">
    <property type="entry name" value="Pept_S26A_signal_pept_1_CS"/>
</dbReference>
<dbReference type="Gene3D" id="2.10.109.10">
    <property type="entry name" value="Umud Fragment, subunit A"/>
    <property type="match status" value="1"/>
</dbReference>
<feature type="active site" evidence="6">
    <location>
        <position position="84"/>
    </location>
</feature>
<dbReference type="GO" id="GO:0005886">
    <property type="term" value="C:plasma membrane"/>
    <property type="evidence" value="ECO:0007669"/>
    <property type="project" value="UniProtKB-SubCell"/>
</dbReference>